<dbReference type="EMBL" id="MN184887">
    <property type="protein sequence ID" value="QEQ94959.1"/>
    <property type="molecule type" value="Genomic_DNA"/>
</dbReference>
<evidence type="ECO:0000313" key="1">
    <source>
        <dbReference type="EMBL" id="QEQ94959.1"/>
    </source>
</evidence>
<accession>A0A5J6DAP6</accession>
<keyword evidence="2" id="KW-1185">Reference proteome</keyword>
<dbReference type="InterPro" id="IPR037238">
    <property type="entry name" value="YbiA-like_sf"/>
</dbReference>
<evidence type="ECO:0000313" key="2">
    <source>
        <dbReference type="Proteomes" id="UP000326545"/>
    </source>
</evidence>
<gene>
    <name evidence="1" type="ORF">pEpSNUABM01_133</name>
</gene>
<proteinExistence type="predicted"/>
<dbReference type="Proteomes" id="UP000326545">
    <property type="component" value="Segment"/>
</dbReference>
<name>A0A5J6DAP6_9CAUD</name>
<sequence>MWSPVNDGFDHINIYTKGQTSLGRALTNLYDRQFTVPGYGVFQSMEGFWYYYLTGCQFPEFLTMKGFAAKKEGKKKRDDRIDKEGLTEEQKAVILEAIRCKLRQNKDILMELARSDLPFAHYYFYGQPDNAKVIELPQYDWMINEFERLRTLLKENNYGVR</sequence>
<reference evidence="1 2" key="1">
    <citation type="submission" date="2019-07" db="EMBL/GenBank/DDBJ databases">
        <title>Complete genome sequence of bacteriophages infecting Erwinia pyrifoliae.</title>
        <authorList>
            <person name="Kim S.G."/>
            <person name="Park S.C."/>
        </authorList>
    </citation>
    <scope>NUCLEOTIDE SEQUENCE [LARGE SCALE GENOMIC DNA]</scope>
</reference>
<dbReference type="SUPFAM" id="SSF143990">
    <property type="entry name" value="YbiA-like"/>
    <property type="match status" value="1"/>
</dbReference>
<protein>
    <submittedName>
        <fullName evidence="1">Uncharacterized protein</fullName>
    </submittedName>
</protein>
<organism evidence="1 2">
    <name type="scientific">Erwinia phage pEp_SNUABM_01</name>
    <dbReference type="NCBI Taxonomy" id="2601643"/>
    <lineage>
        <taxon>Viruses</taxon>
        <taxon>Duplodnaviria</taxon>
        <taxon>Heunggongvirae</taxon>
        <taxon>Uroviricota</taxon>
        <taxon>Caudoviricetes</taxon>
        <taxon>Vequintavirinae</taxon>
        <taxon>Henunavirus</taxon>
        <taxon>Henunavirus SNUABM01</taxon>
    </lineage>
</organism>